<evidence type="ECO:0000313" key="4">
    <source>
        <dbReference type="Proteomes" id="UP000248553"/>
    </source>
</evidence>
<dbReference type="PANTHER" id="PTHR13847">
    <property type="entry name" value="SARCOSINE DEHYDROGENASE-RELATED"/>
    <property type="match status" value="1"/>
</dbReference>
<comment type="caution">
    <text evidence="3">The sequence shown here is derived from an EMBL/GenBank/DDBJ whole genome shotgun (WGS) entry which is preliminary data.</text>
</comment>
<dbReference type="AlphaFoldDB" id="A0A328BPP9"/>
<accession>A0A328BPP9</accession>
<protein>
    <submittedName>
        <fullName evidence="3">FAD-binding oxidoreductase</fullName>
    </submittedName>
</protein>
<feature type="domain" description="FAD dependent oxidoreductase" evidence="2">
    <location>
        <begin position="29"/>
        <end position="385"/>
    </location>
</feature>
<dbReference type="Gene3D" id="3.30.9.10">
    <property type="entry name" value="D-Amino Acid Oxidase, subunit A, domain 2"/>
    <property type="match status" value="1"/>
</dbReference>
<gene>
    <name evidence="3" type="ORF">DLM85_12685</name>
</gene>
<dbReference type="SUPFAM" id="SSF51905">
    <property type="entry name" value="FAD/NAD(P)-binding domain"/>
    <property type="match status" value="1"/>
</dbReference>
<dbReference type="OrthoDB" id="9767869at2"/>
<organism evidence="3 4">
    <name type="scientific">Hymenobacter edaphi</name>
    <dbReference type="NCBI Taxonomy" id="2211146"/>
    <lineage>
        <taxon>Bacteria</taxon>
        <taxon>Pseudomonadati</taxon>
        <taxon>Bacteroidota</taxon>
        <taxon>Cytophagia</taxon>
        <taxon>Cytophagales</taxon>
        <taxon>Hymenobacteraceae</taxon>
        <taxon>Hymenobacter</taxon>
    </lineage>
</organism>
<dbReference type="GO" id="GO:0005737">
    <property type="term" value="C:cytoplasm"/>
    <property type="evidence" value="ECO:0007669"/>
    <property type="project" value="TreeGrafter"/>
</dbReference>
<dbReference type="RefSeq" id="WP_111478469.1">
    <property type="nucleotide sequence ID" value="NZ_QHKM01000003.1"/>
</dbReference>
<reference evidence="4" key="1">
    <citation type="submission" date="2018-05" db="EMBL/GenBank/DDBJ databases">
        <authorList>
            <person name="Nie L."/>
        </authorList>
    </citation>
    <scope>NUCLEOTIDE SEQUENCE [LARGE SCALE GENOMIC DNA]</scope>
    <source>
        <strain evidence="4">NL</strain>
    </source>
</reference>
<evidence type="ECO:0000259" key="2">
    <source>
        <dbReference type="Pfam" id="PF01266"/>
    </source>
</evidence>
<proteinExistence type="predicted"/>
<evidence type="ECO:0000256" key="1">
    <source>
        <dbReference type="SAM" id="Coils"/>
    </source>
</evidence>
<dbReference type="InterPro" id="IPR006076">
    <property type="entry name" value="FAD-dep_OxRdtase"/>
</dbReference>
<dbReference type="Gene3D" id="3.50.50.60">
    <property type="entry name" value="FAD/NAD(P)-binding domain"/>
    <property type="match status" value="1"/>
</dbReference>
<dbReference type="Pfam" id="PF01266">
    <property type="entry name" value="DAO"/>
    <property type="match status" value="1"/>
</dbReference>
<sequence>MILTTGQPFWLTEQGLVRYPTLTDDLSCDVVIIGGGITGAFLGYYLTRAGLRAVVLEGRYVGGGSTSASTAMCQYELDVDLIDLRDKLGTSRANDAYLANVYAVHELGRLCREELPDSCRFEDCRSFYLASRERDAAHLADEGEARRGIGIDVEYLERAELLRRYHLQAAAALRSGDTAQVDPYRLTHTLLAEAIKQGLRVFERSPVQHCAAEADGQAVTVHAGERRVRARHVVVCTGYEADNLVPRDLVNLHSTYVVISQPGEMATLPTGTAQIWETARPYLYTRTTADGRIMVGGRDEVVKNATFQNTVLEHKVEKLEKQFQDLFDQPTPFTRDFVWAGVYGETDDGLPYIGPHHDFPRTYFALGYGGNGTTYSLLAAEIIRDALTGRRHRYHDTFAFDRVGG</sequence>
<dbReference type="Proteomes" id="UP000248553">
    <property type="component" value="Unassembled WGS sequence"/>
</dbReference>
<dbReference type="InterPro" id="IPR036188">
    <property type="entry name" value="FAD/NAD-bd_sf"/>
</dbReference>
<keyword evidence="1" id="KW-0175">Coiled coil</keyword>
<dbReference type="PANTHER" id="PTHR13847:SF201">
    <property type="entry name" value="PUTATIBE OXIDOREDUCTASE"/>
    <property type="match status" value="1"/>
</dbReference>
<evidence type="ECO:0000313" key="3">
    <source>
        <dbReference type="EMBL" id="RAK67048.1"/>
    </source>
</evidence>
<name>A0A328BPP9_9BACT</name>
<feature type="coiled-coil region" evidence="1">
    <location>
        <begin position="302"/>
        <end position="329"/>
    </location>
</feature>
<dbReference type="EMBL" id="QHKM01000003">
    <property type="protein sequence ID" value="RAK67048.1"/>
    <property type="molecule type" value="Genomic_DNA"/>
</dbReference>
<keyword evidence="4" id="KW-1185">Reference proteome</keyword>